<dbReference type="Gene3D" id="2.40.50.100">
    <property type="match status" value="1"/>
</dbReference>
<keyword evidence="3" id="KW-0812">Transmembrane</keyword>
<evidence type="ECO:0000256" key="2">
    <source>
        <dbReference type="ARBA" id="ARBA00023054"/>
    </source>
</evidence>
<evidence type="ECO:0000313" key="5">
    <source>
        <dbReference type="Proteomes" id="UP000887222"/>
    </source>
</evidence>
<sequence length="443" mass="48804">MLDNDLLAVQMELVRRARDADDLAALQFIVVNDTHLLTPYRQAVLWFRGEGVKALSGVLEPERNAPYVQWLETLCSVLPENEPATLDASSAPGPAAGDWDEWLPAHAAWLPLPSSPGSGLVPAGGLLLARDEAWTSEDLGALREWVATWRVMHHGKALPERRLGWRARAARLRARIGKRGVAWMAGVALVLAVPVPLTVLAPGELVPADPIMIRAPLDGVVSKFHVRPNQLVTKGQPLFSFDDIALGSRFEVAQQALLTAEAELRQVEQQSMSDPKARMQLPASRGNVTERRAELELLRAQRGRLDVLAPQDGYILFDDPSEWTGRPVSTGERIMRLASADDREIEAWLGIGDAIPLPANADARLYLSASPLDPVTGYVHFVSHDVTRRPDGQYAYRVRARLEQGTSHRVGLKGTVRLSGERVALGYWIIRRPLATIRELLGI</sequence>
<protein>
    <recommendedName>
        <fullName evidence="6">Secretion protein HylD</fullName>
    </recommendedName>
</protein>
<gene>
    <name evidence="4" type="ORF">NCCP691_11410</name>
</gene>
<comment type="subcellular location">
    <subcellularLocation>
        <location evidence="1">Cell envelope</location>
    </subcellularLocation>
</comment>
<dbReference type="SUPFAM" id="SSF111369">
    <property type="entry name" value="HlyD-like secretion proteins"/>
    <property type="match status" value="1"/>
</dbReference>
<evidence type="ECO:0000256" key="3">
    <source>
        <dbReference type="SAM" id="Phobius"/>
    </source>
</evidence>
<dbReference type="Proteomes" id="UP000887222">
    <property type="component" value="Unassembled WGS sequence"/>
</dbReference>
<keyword evidence="3" id="KW-0472">Membrane</keyword>
<dbReference type="PANTHER" id="PTHR32347">
    <property type="entry name" value="EFFLUX SYSTEM COMPONENT YKNX-RELATED"/>
    <property type="match status" value="1"/>
</dbReference>
<evidence type="ECO:0000256" key="1">
    <source>
        <dbReference type="ARBA" id="ARBA00004196"/>
    </source>
</evidence>
<keyword evidence="2" id="KW-0175">Coiled coil</keyword>
<accession>A0ABQ4Q288</accession>
<reference evidence="4 5" key="1">
    <citation type="journal article" date="2022" name="Int. J. Syst. Evol. Microbiol.">
        <title>Noviherbaspirillum aridicola sp. nov., isolated from an arid soil in Pakistan.</title>
        <authorList>
            <person name="Khan I.U."/>
            <person name="Saqib M."/>
            <person name="Amin A."/>
            <person name="Hussain F."/>
            <person name="Li L."/>
            <person name="Liu Y.H."/>
            <person name="Fang B.Z."/>
            <person name="Ahmed I."/>
            <person name="Li W.J."/>
        </authorList>
    </citation>
    <scope>NUCLEOTIDE SEQUENCE [LARGE SCALE GENOMIC DNA]</scope>
    <source>
        <strain evidence="4 5">NCCP-691</strain>
    </source>
</reference>
<dbReference type="EMBL" id="BPMK01000004">
    <property type="protein sequence ID" value="GIZ51127.1"/>
    <property type="molecule type" value="Genomic_DNA"/>
</dbReference>
<keyword evidence="5" id="KW-1185">Reference proteome</keyword>
<dbReference type="Gene3D" id="1.10.287.470">
    <property type="entry name" value="Helix hairpin bin"/>
    <property type="match status" value="1"/>
</dbReference>
<feature type="transmembrane region" description="Helical" evidence="3">
    <location>
        <begin position="181"/>
        <end position="201"/>
    </location>
</feature>
<proteinExistence type="predicted"/>
<dbReference type="PANTHER" id="PTHR32347:SF23">
    <property type="entry name" value="BLL5650 PROTEIN"/>
    <property type="match status" value="1"/>
</dbReference>
<keyword evidence="3" id="KW-1133">Transmembrane helix</keyword>
<dbReference type="InterPro" id="IPR050465">
    <property type="entry name" value="UPF0194_transport"/>
</dbReference>
<organism evidence="4 5">
    <name type="scientific">Noviherbaspirillum aridicola</name>
    <dbReference type="NCBI Taxonomy" id="2849687"/>
    <lineage>
        <taxon>Bacteria</taxon>
        <taxon>Pseudomonadati</taxon>
        <taxon>Pseudomonadota</taxon>
        <taxon>Betaproteobacteria</taxon>
        <taxon>Burkholderiales</taxon>
        <taxon>Oxalobacteraceae</taxon>
        <taxon>Noviherbaspirillum</taxon>
    </lineage>
</organism>
<comment type="caution">
    <text evidence="4">The sequence shown here is derived from an EMBL/GenBank/DDBJ whole genome shotgun (WGS) entry which is preliminary data.</text>
</comment>
<evidence type="ECO:0000313" key="4">
    <source>
        <dbReference type="EMBL" id="GIZ51127.1"/>
    </source>
</evidence>
<evidence type="ECO:0008006" key="6">
    <source>
        <dbReference type="Google" id="ProtNLM"/>
    </source>
</evidence>
<name>A0ABQ4Q288_9BURK</name>
<dbReference type="RefSeq" id="WP_220807299.1">
    <property type="nucleotide sequence ID" value="NZ_BPMK01000004.1"/>
</dbReference>